<proteinExistence type="inferred from homology"/>
<evidence type="ECO:0000313" key="5">
    <source>
        <dbReference type="EMBL" id="PKG27958.1"/>
    </source>
</evidence>
<evidence type="ECO:0000259" key="4">
    <source>
        <dbReference type="PROSITE" id="PS51462"/>
    </source>
</evidence>
<evidence type="ECO:0000256" key="3">
    <source>
        <dbReference type="RuleBase" id="RU003476"/>
    </source>
</evidence>
<dbReference type="RefSeq" id="WP_066194972.1">
    <property type="nucleotide sequence ID" value="NZ_JAFDQP010000008.1"/>
</dbReference>
<comment type="caution">
    <text evidence="5">The sequence shown here is derived from an EMBL/GenBank/DDBJ whole genome shotgun (WGS) entry which is preliminary data.</text>
</comment>
<dbReference type="GO" id="GO:0016787">
    <property type="term" value="F:hydrolase activity"/>
    <property type="evidence" value="ECO:0007669"/>
    <property type="project" value="UniProtKB-KW"/>
</dbReference>
<dbReference type="Gene3D" id="3.90.79.10">
    <property type="entry name" value="Nucleoside Triphosphate Pyrophosphohydrolase"/>
    <property type="match status" value="1"/>
</dbReference>
<evidence type="ECO:0000256" key="1">
    <source>
        <dbReference type="ARBA" id="ARBA00001946"/>
    </source>
</evidence>
<dbReference type="AlphaFoldDB" id="A0A2N0ZEN1"/>
<organism evidence="5 6">
    <name type="scientific">Cytobacillus horneckiae</name>
    <dbReference type="NCBI Taxonomy" id="549687"/>
    <lineage>
        <taxon>Bacteria</taxon>
        <taxon>Bacillati</taxon>
        <taxon>Bacillota</taxon>
        <taxon>Bacilli</taxon>
        <taxon>Bacillales</taxon>
        <taxon>Bacillaceae</taxon>
        <taxon>Cytobacillus</taxon>
    </lineage>
</organism>
<dbReference type="InterPro" id="IPR015797">
    <property type="entry name" value="NUDIX_hydrolase-like_dom_sf"/>
</dbReference>
<dbReference type="PANTHER" id="PTHR43046:SF2">
    <property type="entry name" value="8-OXO-DGTP DIPHOSPHATASE-RELATED"/>
    <property type="match status" value="1"/>
</dbReference>
<dbReference type="PROSITE" id="PS51462">
    <property type="entry name" value="NUDIX"/>
    <property type="match status" value="1"/>
</dbReference>
<name>A0A2N0ZEN1_9BACI</name>
<dbReference type="InterPro" id="IPR000086">
    <property type="entry name" value="NUDIX_hydrolase_dom"/>
</dbReference>
<dbReference type="SUPFAM" id="SSF55811">
    <property type="entry name" value="Nudix"/>
    <property type="match status" value="1"/>
</dbReference>
<feature type="domain" description="Nudix hydrolase" evidence="4">
    <location>
        <begin position="16"/>
        <end position="150"/>
    </location>
</feature>
<gene>
    <name evidence="5" type="ORF">CWS20_16365</name>
</gene>
<keyword evidence="6" id="KW-1185">Reference proteome</keyword>
<evidence type="ECO:0000313" key="6">
    <source>
        <dbReference type="Proteomes" id="UP000233343"/>
    </source>
</evidence>
<dbReference type="PRINTS" id="PR00502">
    <property type="entry name" value="NUDIXFAMILY"/>
</dbReference>
<keyword evidence="2 3" id="KW-0378">Hydrolase</keyword>
<dbReference type="EMBL" id="PISD01000034">
    <property type="protein sequence ID" value="PKG27958.1"/>
    <property type="molecule type" value="Genomic_DNA"/>
</dbReference>
<dbReference type="PROSITE" id="PS00893">
    <property type="entry name" value="NUDIX_BOX"/>
    <property type="match status" value="1"/>
</dbReference>
<dbReference type="Proteomes" id="UP000233343">
    <property type="component" value="Unassembled WGS sequence"/>
</dbReference>
<evidence type="ECO:0000256" key="2">
    <source>
        <dbReference type="ARBA" id="ARBA00022801"/>
    </source>
</evidence>
<dbReference type="PANTHER" id="PTHR43046">
    <property type="entry name" value="GDP-MANNOSE MANNOSYL HYDROLASE"/>
    <property type="match status" value="1"/>
</dbReference>
<sequence length="150" mass="17259">MEYYKEIRKYVGHKPLILPGAVVCIINEKNDILLQQRPNGTWGLPGGLMDLGESMEETARREVKEETGLNIGELTLLGVFSGEEFFVRIENGDEFYALTVVYMTRDYDGTITIDEKESMDMNFFSLKNLPKGLKKEYKSFIEPYIESLQK</sequence>
<dbReference type="CDD" id="cd04677">
    <property type="entry name" value="NUDIX_Hydrolase"/>
    <property type="match status" value="1"/>
</dbReference>
<dbReference type="InterPro" id="IPR020476">
    <property type="entry name" value="Nudix_hydrolase"/>
</dbReference>
<reference evidence="5 6" key="1">
    <citation type="journal article" date="2010" name="Int. J. Syst. Evol. Microbiol.">
        <title>Bacillus horneckiae sp. nov., isolated from a spacecraft-assembly clean room.</title>
        <authorList>
            <person name="Vaishampayan P."/>
            <person name="Probst A."/>
            <person name="Krishnamurthi S."/>
            <person name="Ghosh S."/>
            <person name="Osman S."/>
            <person name="McDowall A."/>
            <person name="Ruckmani A."/>
            <person name="Mayilraj S."/>
            <person name="Venkateswaran K."/>
        </authorList>
    </citation>
    <scope>NUCLEOTIDE SEQUENCE [LARGE SCALE GENOMIC DNA]</scope>
    <source>
        <strain evidence="6">1PO1SC</strain>
    </source>
</reference>
<comment type="cofactor">
    <cofactor evidence="1">
        <name>Mg(2+)</name>
        <dbReference type="ChEBI" id="CHEBI:18420"/>
    </cofactor>
</comment>
<dbReference type="Pfam" id="PF00293">
    <property type="entry name" value="NUDIX"/>
    <property type="match status" value="1"/>
</dbReference>
<dbReference type="InterPro" id="IPR020084">
    <property type="entry name" value="NUDIX_hydrolase_CS"/>
</dbReference>
<accession>A0A2N0ZEN1</accession>
<comment type="similarity">
    <text evidence="3">Belongs to the Nudix hydrolase family.</text>
</comment>
<protein>
    <submittedName>
        <fullName evidence="5">NUDIX domain-containing protein</fullName>
    </submittedName>
</protein>